<evidence type="ECO:0000313" key="2">
    <source>
        <dbReference type="EMBL" id="CAI4212847.1"/>
    </source>
</evidence>
<dbReference type="OrthoDB" id="10253869at2759"/>
<sequence length="562" mass="61317">MRPAPAPASTLPSRATAAREPFSRAYSDAGGDGGGPSARGRLSVLEDVKERLRLDQSEGTITIDADNKTVDTAAGKLPSRPPDARLPVRNCAMTRTRLPRDFLQEFRPVLEPTTQQPCHPHSDDTTAIVKGSRGPVGYLLAHQSVTTPPPRQTNFRHAVSRSLTATKPWKMNQMPGNGPRVARRHERDPARHDEARRRRRPAGTGALEVAPSDDSPSFYSTYDVEGVRFGAKIPVHNLRVVLGPAHFAELRAASPIFRDTHMALLARVRSTRVQKLLWRIQGYMAVRTHPFDPTSDVQRDNPEIIQPPHPSHPTSHLPIILIHDGGGTCFAYCCLDTVPRAMYGIHNPHFWSGDPWTGGIPEMAAAYTKIIRALRFLLGGWSLGGILSLQITKELQSTPDPDIEIAGLLLIDSMYPVSLSPNGPPYVPISSSLPALAPGATKTQVLSRACMTKAAAMLLAWTAPVLAHPVPPPSSSRPATPSPWALTLTTGDDGVQTTTVSAIDTHRADRELGWGHYRPGWIRAVYDVPGDHFSMFSIFNAEAMTPVVERACRTLESLAERA</sequence>
<dbReference type="EMBL" id="CALLCH030000006">
    <property type="protein sequence ID" value="CAI4212847.1"/>
    <property type="molecule type" value="Genomic_DNA"/>
</dbReference>
<dbReference type="InterPro" id="IPR029058">
    <property type="entry name" value="AB_hydrolase_fold"/>
</dbReference>
<dbReference type="Gene3D" id="3.40.50.1820">
    <property type="entry name" value="alpha/beta hydrolase"/>
    <property type="match status" value="1"/>
</dbReference>
<accession>A0A9P1M7T4</accession>
<evidence type="ECO:0000313" key="3">
    <source>
        <dbReference type="Proteomes" id="UP000838763"/>
    </source>
</evidence>
<evidence type="ECO:0008006" key="4">
    <source>
        <dbReference type="Google" id="ProtNLM"/>
    </source>
</evidence>
<gene>
    <name evidence="2" type="ORF">PPNO1_LOCUS2593</name>
</gene>
<comment type="caution">
    <text evidence="2">The sequence shown here is derived from an EMBL/GenBank/DDBJ whole genome shotgun (WGS) entry which is preliminary data.</text>
</comment>
<dbReference type="SUPFAM" id="SSF53474">
    <property type="entry name" value="alpha/beta-Hydrolases"/>
    <property type="match status" value="1"/>
</dbReference>
<keyword evidence="3" id="KW-1185">Reference proteome</keyword>
<organism evidence="2 3">
    <name type="scientific">Parascedosporium putredinis</name>
    <dbReference type="NCBI Taxonomy" id="1442378"/>
    <lineage>
        <taxon>Eukaryota</taxon>
        <taxon>Fungi</taxon>
        <taxon>Dikarya</taxon>
        <taxon>Ascomycota</taxon>
        <taxon>Pezizomycotina</taxon>
        <taxon>Sordariomycetes</taxon>
        <taxon>Hypocreomycetidae</taxon>
        <taxon>Microascales</taxon>
        <taxon>Microascaceae</taxon>
        <taxon>Parascedosporium</taxon>
    </lineage>
</organism>
<evidence type="ECO:0000256" key="1">
    <source>
        <dbReference type="SAM" id="MobiDB-lite"/>
    </source>
</evidence>
<feature type="region of interest" description="Disordered" evidence="1">
    <location>
        <begin position="1"/>
        <end position="42"/>
    </location>
</feature>
<dbReference type="Proteomes" id="UP000838763">
    <property type="component" value="Unassembled WGS sequence"/>
</dbReference>
<dbReference type="AlphaFoldDB" id="A0A9P1M7T4"/>
<feature type="compositionally biased region" description="Basic and acidic residues" evidence="1">
    <location>
        <begin position="185"/>
        <end position="196"/>
    </location>
</feature>
<feature type="region of interest" description="Disordered" evidence="1">
    <location>
        <begin position="163"/>
        <end position="212"/>
    </location>
</feature>
<proteinExistence type="predicted"/>
<name>A0A9P1M7T4_9PEZI</name>
<protein>
    <recommendedName>
        <fullName evidence="4">Thioesterase domain-containing protein</fullName>
    </recommendedName>
</protein>
<reference evidence="2" key="1">
    <citation type="submission" date="2022-11" db="EMBL/GenBank/DDBJ databases">
        <authorList>
            <person name="Scott C."/>
            <person name="Bruce N."/>
        </authorList>
    </citation>
    <scope>NUCLEOTIDE SEQUENCE</scope>
</reference>